<keyword evidence="6 11" id="KW-0812">Transmembrane</keyword>
<feature type="transmembrane region" description="Helical" evidence="11">
    <location>
        <begin position="136"/>
        <end position="155"/>
    </location>
</feature>
<keyword evidence="7" id="KW-0448">Lipopolysaccharide biosynthesis</keyword>
<keyword evidence="3" id="KW-0444">Lipid biosynthesis</keyword>
<accession>A0A5E4VVK1</accession>
<keyword evidence="2" id="KW-1003">Cell membrane</keyword>
<feature type="transmembrane region" description="Helical" evidence="11">
    <location>
        <begin position="16"/>
        <end position="35"/>
    </location>
</feature>
<dbReference type="GO" id="GO:0009245">
    <property type="term" value="P:lipid A biosynthetic process"/>
    <property type="evidence" value="ECO:0007669"/>
    <property type="project" value="UniProtKB-KW"/>
</dbReference>
<dbReference type="Gene3D" id="1.10.3730.20">
    <property type="match status" value="2"/>
</dbReference>
<protein>
    <submittedName>
        <fullName evidence="13">Transporter of the DMT superfamily protein</fullName>
    </submittedName>
</protein>
<evidence type="ECO:0000313" key="13">
    <source>
        <dbReference type="EMBL" id="VVE15923.1"/>
    </source>
</evidence>
<feature type="transmembrane region" description="Helical" evidence="11">
    <location>
        <begin position="75"/>
        <end position="97"/>
    </location>
</feature>
<dbReference type="Proteomes" id="UP000382577">
    <property type="component" value="Unassembled WGS sequence"/>
</dbReference>
<dbReference type="SUPFAM" id="SSF103481">
    <property type="entry name" value="Multidrug resistance efflux transporter EmrE"/>
    <property type="match status" value="2"/>
</dbReference>
<evidence type="ECO:0000256" key="6">
    <source>
        <dbReference type="ARBA" id="ARBA00022692"/>
    </source>
</evidence>
<dbReference type="AlphaFoldDB" id="A0A5E4VVK1"/>
<evidence type="ECO:0000256" key="11">
    <source>
        <dbReference type="SAM" id="Phobius"/>
    </source>
</evidence>
<dbReference type="GO" id="GO:0009103">
    <property type="term" value="P:lipopolysaccharide biosynthetic process"/>
    <property type="evidence" value="ECO:0007669"/>
    <property type="project" value="UniProtKB-KW"/>
</dbReference>
<evidence type="ECO:0000256" key="3">
    <source>
        <dbReference type="ARBA" id="ARBA00022516"/>
    </source>
</evidence>
<comment type="subcellular location">
    <subcellularLocation>
        <location evidence="1">Cell membrane</location>
        <topology evidence="1">Multi-pass membrane protein</topology>
    </subcellularLocation>
</comment>
<keyword evidence="4" id="KW-0997">Cell inner membrane</keyword>
<gene>
    <name evidence="13" type="ORF">PFI31113_02849</name>
</gene>
<evidence type="ECO:0000256" key="4">
    <source>
        <dbReference type="ARBA" id="ARBA00022519"/>
    </source>
</evidence>
<feature type="transmembrane region" description="Helical" evidence="11">
    <location>
        <begin position="109"/>
        <end position="130"/>
    </location>
</feature>
<dbReference type="EMBL" id="CABPRW010000006">
    <property type="protein sequence ID" value="VVE15923.1"/>
    <property type="molecule type" value="Genomic_DNA"/>
</dbReference>
<evidence type="ECO:0000256" key="5">
    <source>
        <dbReference type="ARBA" id="ARBA00022556"/>
    </source>
</evidence>
<evidence type="ECO:0000256" key="10">
    <source>
        <dbReference type="ARBA" id="ARBA00023136"/>
    </source>
</evidence>
<evidence type="ECO:0000256" key="9">
    <source>
        <dbReference type="ARBA" id="ARBA00023098"/>
    </source>
</evidence>
<proteinExistence type="predicted"/>
<keyword evidence="8 11" id="KW-1133">Transmembrane helix</keyword>
<evidence type="ECO:0000256" key="7">
    <source>
        <dbReference type="ARBA" id="ARBA00022985"/>
    </source>
</evidence>
<keyword evidence="9" id="KW-0443">Lipid metabolism</keyword>
<organism evidence="13 14">
    <name type="scientific">Pandoraea fibrosis</name>
    <dbReference type="NCBI Taxonomy" id="1891094"/>
    <lineage>
        <taxon>Bacteria</taxon>
        <taxon>Pseudomonadati</taxon>
        <taxon>Pseudomonadota</taxon>
        <taxon>Betaproteobacteria</taxon>
        <taxon>Burkholderiales</taxon>
        <taxon>Burkholderiaceae</taxon>
        <taxon>Pandoraea</taxon>
    </lineage>
</organism>
<feature type="domain" description="EamA" evidence="12">
    <location>
        <begin position="17"/>
        <end position="152"/>
    </location>
</feature>
<evidence type="ECO:0000313" key="14">
    <source>
        <dbReference type="Proteomes" id="UP000382577"/>
    </source>
</evidence>
<keyword evidence="10 11" id="KW-0472">Membrane</keyword>
<dbReference type="InterPro" id="IPR000620">
    <property type="entry name" value="EamA_dom"/>
</dbReference>
<evidence type="ECO:0000256" key="1">
    <source>
        <dbReference type="ARBA" id="ARBA00004651"/>
    </source>
</evidence>
<evidence type="ECO:0000256" key="8">
    <source>
        <dbReference type="ARBA" id="ARBA00022989"/>
    </source>
</evidence>
<dbReference type="InterPro" id="IPR037185">
    <property type="entry name" value="EmrE-like"/>
</dbReference>
<reference evidence="13 14" key="1">
    <citation type="submission" date="2019-08" db="EMBL/GenBank/DDBJ databases">
        <authorList>
            <person name="Peeters C."/>
        </authorList>
    </citation>
    <scope>NUCLEOTIDE SEQUENCE [LARGE SCALE GENOMIC DNA]</scope>
    <source>
        <strain evidence="13 14">LMG 31113</strain>
    </source>
</reference>
<feature type="transmembrane region" description="Helical" evidence="11">
    <location>
        <begin position="47"/>
        <end position="69"/>
    </location>
</feature>
<feature type="transmembrane region" description="Helical" evidence="11">
    <location>
        <begin position="233"/>
        <end position="254"/>
    </location>
</feature>
<dbReference type="GO" id="GO:0022857">
    <property type="term" value="F:transmembrane transporter activity"/>
    <property type="evidence" value="ECO:0007669"/>
    <property type="project" value="InterPro"/>
</dbReference>
<dbReference type="Pfam" id="PF00892">
    <property type="entry name" value="EamA"/>
    <property type="match status" value="1"/>
</dbReference>
<dbReference type="PANTHER" id="PTHR30561:SF9">
    <property type="entry name" value="4-AMINO-4-DEOXY-L-ARABINOSE-PHOSPHOUNDECAPRENOL FLIPPASE SUBUNIT ARNF-RELATED"/>
    <property type="match status" value="1"/>
</dbReference>
<feature type="transmembrane region" description="Helical" evidence="11">
    <location>
        <begin position="167"/>
        <end position="187"/>
    </location>
</feature>
<dbReference type="GO" id="GO:0005886">
    <property type="term" value="C:plasma membrane"/>
    <property type="evidence" value="ECO:0007669"/>
    <property type="project" value="UniProtKB-SubCell"/>
</dbReference>
<keyword evidence="5" id="KW-0441">Lipid A biosynthesis</keyword>
<evidence type="ECO:0000256" key="2">
    <source>
        <dbReference type="ARBA" id="ARBA00022475"/>
    </source>
</evidence>
<name>A0A5E4VVK1_9BURK</name>
<sequence>MRHTIDTKTALDMSPTALALVVTAAFLHATWNFLAKRIDTSEGGGPQLVFLYALLTVVLYTPLALFFLIGADASWPTALGWVVIALSALLHYGYTLVLQRGYRVGDLSVVYPLARGTGPLLSSLGAIVLLGERPGWLALVGIGLVVAGVLIIAGGERLFRRGSMHAGAGWGVLTGGFIAAYTLADAYAIRTLLLAPLVYYYLENVLRVALSAPMACSRPARMAMLWQSNWRKIVLISLISPMSYFLILTALKYAPVSHVAPAREMSMMVAALLGVRLLGEGEMHRRVGGAVLIALGVVALTLG</sequence>
<dbReference type="PANTHER" id="PTHR30561">
    <property type="entry name" value="SMR FAMILY PROTON-DEPENDENT DRUG EFFLUX TRANSPORTER SUGE"/>
    <property type="match status" value="1"/>
</dbReference>
<evidence type="ECO:0000259" key="12">
    <source>
        <dbReference type="Pfam" id="PF00892"/>
    </source>
</evidence>
<dbReference type="InterPro" id="IPR000390">
    <property type="entry name" value="Small_drug/metabolite_transptr"/>
</dbReference>